<comment type="caution">
    <text evidence="3">The sequence shown here is derived from an EMBL/GenBank/DDBJ whole genome shotgun (WGS) entry which is preliminary data.</text>
</comment>
<dbReference type="GO" id="GO:0005737">
    <property type="term" value="C:cytoplasm"/>
    <property type="evidence" value="ECO:0007669"/>
    <property type="project" value="TreeGrafter"/>
</dbReference>
<dbReference type="EMBL" id="LPWE01000013">
    <property type="protein sequence ID" value="ODR93832.1"/>
    <property type="molecule type" value="Genomic_DNA"/>
</dbReference>
<gene>
    <name evidence="3" type="ORF">AUC70_09345</name>
</gene>
<dbReference type="Proteomes" id="UP000094172">
    <property type="component" value="Unassembled WGS sequence"/>
</dbReference>
<dbReference type="PANTHER" id="PTHR12192:SF2">
    <property type="entry name" value="GLUTATHIONE-SPECIFIC GAMMA-GLUTAMYLCYCLOTRANSFERASE 2"/>
    <property type="match status" value="1"/>
</dbReference>
<dbReference type="RefSeq" id="WP_083241548.1">
    <property type="nucleotide sequence ID" value="NZ_LPWE01000013.1"/>
</dbReference>
<dbReference type="Pfam" id="PF04752">
    <property type="entry name" value="ChaC"/>
    <property type="match status" value="1"/>
</dbReference>
<dbReference type="GO" id="GO:0006751">
    <property type="term" value="P:glutathione catabolic process"/>
    <property type="evidence" value="ECO:0007669"/>
    <property type="project" value="InterPro"/>
</dbReference>
<dbReference type="STRING" id="1774970.AUC70_09345"/>
<dbReference type="PANTHER" id="PTHR12192">
    <property type="entry name" value="CATION TRANSPORT PROTEIN CHAC-RELATED"/>
    <property type="match status" value="1"/>
</dbReference>
<keyword evidence="4" id="KW-1185">Reference proteome</keyword>
<name>A0A1E3VJZ3_9HYPH</name>
<keyword evidence="2" id="KW-0456">Lyase</keyword>
<dbReference type="AlphaFoldDB" id="A0A1E3VJZ3"/>
<evidence type="ECO:0000256" key="2">
    <source>
        <dbReference type="ARBA" id="ARBA00023239"/>
    </source>
</evidence>
<evidence type="ECO:0000313" key="3">
    <source>
        <dbReference type="EMBL" id="ODR93832.1"/>
    </source>
</evidence>
<sequence length="165" mass="18100">MGSPLWLPPARACCGARTPPRLNKKSLERWGTYAQPGLTLNLAPAREDAHLCRGIAFDFPDEHQTEIEAYLSERETCHASDIAVHLPDEAVAARTYIYDGPRLIEDGLTLHARAAMILVAEGIAGSSYDYIANVREHLDQLGVSDPAVDELWRAVIAAQNGEHSE</sequence>
<dbReference type="EC" id="4.3.2.7" evidence="1"/>
<accession>A0A1E3VJZ3</accession>
<protein>
    <recommendedName>
        <fullName evidence="1">glutathione-specific gamma-glutamylcyclotransferase</fullName>
        <ecNumber evidence="1">4.3.2.7</ecNumber>
    </recommendedName>
</protein>
<organism evidence="3 4">
    <name type="scientific">Methyloceanibacter stevinii</name>
    <dbReference type="NCBI Taxonomy" id="1774970"/>
    <lineage>
        <taxon>Bacteria</taxon>
        <taxon>Pseudomonadati</taxon>
        <taxon>Pseudomonadota</taxon>
        <taxon>Alphaproteobacteria</taxon>
        <taxon>Hyphomicrobiales</taxon>
        <taxon>Hyphomicrobiaceae</taxon>
        <taxon>Methyloceanibacter</taxon>
    </lineage>
</organism>
<dbReference type="GO" id="GO:0061928">
    <property type="term" value="F:glutathione specific gamma-glutamylcyclotransferase activity"/>
    <property type="evidence" value="ECO:0007669"/>
    <property type="project" value="UniProtKB-EC"/>
</dbReference>
<reference evidence="3 4" key="1">
    <citation type="journal article" date="2016" name="Environ. Microbiol.">
        <title>New Methyloceanibacter diversity from North Sea sediments includes methanotroph containing solely the soluble methane monooxygenase.</title>
        <authorList>
            <person name="Vekeman B."/>
            <person name="Kerckhof F.M."/>
            <person name="Cremers G."/>
            <person name="de Vos P."/>
            <person name="Vandamme P."/>
            <person name="Boon N."/>
            <person name="Op den Camp H.J."/>
            <person name="Heylen K."/>
        </authorList>
    </citation>
    <scope>NUCLEOTIDE SEQUENCE [LARGE SCALE GENOMIC DNA]</scope>
    <source>
        <strain evidence="3 4">R-67176</strain>
    </source>
</reference>
<evidence type="ECO:0000256" key="1">
    <source>
        <dbReference type="ARBA" id="ARBA00012344"/>
    </source>
</evidence>
<evidence type="ECO:0000313" key="4">
    <source>
        <dbReference type="Proteomes" id="UP000094172"/>
    </source>
</evidence>
<proteinExistence type="predicted"/>
<dbReference type="InterPro" id="IPR006840">
    <property type="entry name" value="ChaC"/>
</dbReference>